<dbReference type="EMBL" id="JAHVAH010000001">
    <property type="protein sequence ID" value="MBW0143911.1"/>
    <property type="molecule type" value="Genomic_DNA"/>
</dbReference>
<accession>A0ABS6V2Z2</accession>
<feature type="domain" description="DUF218" evidence="1">
    <location>
        <begin position="36"/>
        <end position="141"/>
    </location>
</feature>
<evidence type="ECO:0000259" key="1">
    <source>
        <dbReference type="Pfam" id="PF02698"/>
    </source>
</evidence>
<dbReference type="CDD" id="cd06259">
    <property type="entry name" value="YdcF-like"/>
    <property type="match status" value="1"/>
</dbReference>
<keyword evidence="3" id="KW-1185">Reference proteome</keyword>
<dbReference type="Proteomes" id="UP000698028">
    <property type="component" value="Unassembled WGS sequence"/>
</dbReference>
<proteinExistence type="predicted"/>
<dbReference type="InterPro" id="IPR003848">
    <property type="entry name" value="DUF218"/>
</dbReference>
<evidence type="ECO:0000313" key="2">
    <source>
        <dbReference type="EMBL" id="MBW0143911.1"/>
    </source>
</evidence>
<reference evidence="2 3" key="1">
    <citation type="submission" date="2021-07" db="EMBL/GenBank/DDBJ databases">
        <title>The draft genome sequence of Sphingomicrobium sp. B8.</title>
        <authorList>
            <person name="Mu L."/>
        </authorList>
    </citation>
    <scope>NUCLEOTIDE SEQUENCE [LARGE SCALE GENOMIC DNA]</scope>
    <source>
        <strain evidence="2 3">B8</strain>
    </source>
</reference>
<protein>
    <submittedName>
        <fullName evidence="2">YdcF family protein</fullName>
    </submittedName>
</protein>
<dbReference type="InterPro" id="IPR051599">
    <property type="entry name" value="Cell_Envelope_Assoc"/>
</dbReference>
<dbReference type="PANTHER" id="PTHR30336">
    <property type="entry name" value="INNER MEMBRANE PROTEIN, PROBABLE PERMEASE"/>
    <property type="match status" value="1"/>
</dbReference>
<evidence type="ECO:0000313" key="3">
    <source>
        <dbReference type="Proteomes" id="UP000698028"/>
    </source>
</evidence>
<dbReference type="Pfam" id="PF02698">
    <property type="entry name" value="DUF218"/>
    <property type="match status" value="1"/>
</dbReference>
<comment type="caution">
    <text evidence="2">The sequence shown here is derived from an EMBL/GenBank/DDBJ whole genome shotgun (WGS) entry which is preliminary data.</text>
</comment>
<gene>
    <name evidence="2" type="ORF">KTQ36_01205</name>
</gene>
<sequence length="178" mass="19609">MILRILALLALAYALGFAAYSVALGKPAPADSRETQAIVVLTGGSGRIEQAVERLEQGKASRLLIAGTDPSVREVDLAERLGGKEKLLECCITLGSESVDTRSNAEEAKAWLEAEGFDEVRLVTSDWHMRRAAFEFRRALGEDTYIVYDAVDTDPGFRTLFVEYNKYVLRRLGLLLGI</sequence>
<dbReference type="PANTHER" id="PTHR30336:SF4">
    <property type="entry name" value="ENVELOPE BIOGENESIS FACTOR ELYC"/>
    <property type="match status" value="1"/>
</dbReference>
<name>A0ABS6V2Z2_9SPHN</name>
<organism evidence="2 3">
    <name type="scientific">Sphingomicrobium clamense</name>
    <dbReference type="NCBI Taxonomy" id="2851013"/>
    <lineage>
        <taxon>Bacteria</taxon>
        <taxon>Pseudomonadati</taxon>
        <taxon>Pseudomonadota</taxon>
        <taxon>Alphaproteobacteria</taxon>
        <taxon>Sphingomonadales</taxon>
        <taxon>Sphingomonadaceae</taxon>
        <taxon>Sphingomicrobium</taxon>
    </lineage>
</organism>
<dbReference type="RefSeq" id="WP_218631958.1">
    <property type="nucleotide sequence ID" value="NZ_JAHVAH010000001.1"/>
</dbReference>